<comment type="caution">
    <text evidence="11">The sequence shown here is derived from an EMBL/GenBank/DDBJ whole genome shotgun (WGS) entry which is preliminary data.</text>
</comment>
<dbReference type="SMART" id="SM00343">
    <property type="entry name" value="ZnF_C2HC"/>
    <property type="match status" value="1"/>
</dbReference>
<reference evidence="11 12" key="1">
    <citation type="journal article" date="2014" name="Genome Biol. Evol.">
        <title>The genome of the myxosporean Thelohanellus kitauei shows adaptations to nutrient acquisition within its fish host.</title>
        <authorList>
            <person name="Yang Y."/>
            <person name="Xiong J."/>
            <person name="Zhou Z."/>
            <person name="Huo F."/>
            <person name="Miao W."/>
            <person name="Ran C."/>
            <person name="Liu Y."/>
            <person name="Zhang J."/>
            <person name="Feng J."/>
            <person name="Wang M."/>
            <person name="Wang M."/>
            <person name="Wang L."/>
            <person name="Yao B."/>
        </authorList>
    </citation>
    <scope>NUCLEOTIDE SEQUENCE [LARGE SCALE GENOMIC DNA]</scope>
    <source>
        <strain evidence="11">Wuqing</strain>
    </source>
</reference>
<dbReference type="GO" id="GO:0061630">
    <property type="term" value="F:ubiquitin protein ligase activity"/>
    <property type="evidence" value="ECO:0007669"/>
    <property type="project" value="InterPro"/>
</dbReference>
<feature type="compositionally biased region" description="Basic residues" evidence="7">
    <location>
        <begin position="440"/>
        <end position="453"/>
    </location>
</feature>
<dbReference type="SUPFAM" id="SSF57756">
    <property type="entry name" value="Retrovirus zinc finger-like domains"/>
    <property type="match status" value="1"/>
</dbReference>
<dbReference type="SMART" id="SM01180">
    <property type="entry name" value="DWNN"/>
    <property type="match status" value="1"/>
</dbReference>
<sequence>MSSIHFKFRSGSEYEPLFFDGHCISLKDLRDSIIEKKRMGKSTEFKLEVTDSTTEKEYTNENEMIPKNASLIVRRVPLYYDKSFDVPIKEIELKRAEELAKASNIADSHVDEDLKLEAIKIQSSLVNEESEASFTATPGQKIAICYHCKQLGHVIKDCPIISKQISRGKEPVHVFLKNQLGLPLMVPVSKPQKIVENILPPDHLLCSLCKNVMNNAVLIACCGVSFCDRCIENYLIDNGFNCPLCQKTSMPDELIPNISLRKSVVEYEKSRFQNQGRGNIQASTKSEEPRADLPGDPIDSVPLTTVNNIPIVNNSLTSSLPLQQMAFATSALFMKSFLSKFNASQPRADHELVPVSAPFLTLKYATSVVSGERVLTREEFSSLRTALRNERKGNQSHLRKSSDEENQDHRRRRHRDSSDRSVDRSTSSKSSDEGSDRYSYRKRSYRDRSRRRSRSSDRSSRHRTRSYRYDDEDSRDYSRKRRDRSPYHRSDRRIRR</sequence>
<feature type="compositionally biased region" description="Polar residues" evidence="7">
    <location>
        <begin position="273"/>
        <end position="284"/>
    </location>
</feature>
<dbReference type="PANTHER" id="PTHR15439:SF0">
    <property type="entry name" value="CELL DIVISION CYCLE AND APOPTOSIS REGULATOR PROTEIN 1-RELATED"/>
    <property type="match status" value="1"/>
</dbReference>
<keyword evidence="12" id="KW-1185">Reference proteome</keyword>
<dbReference type="SUPFAM" id="SSF57850">
    <property type="entry name" value="RING/U-box"/>
    <property type="match status" value="1"/>
</dbReference>
<dbReference type="GO" id="GO:0005634">
    <property type="term" value="C:nucleus"/>
    <property type="evidence" value="ECO:0007669"/>
    <property type="project" value="UniProtKB-SubCell"/>
</dbReference>
<feature type="domain" description="CCHC-type" evidence="9">
    <location>
        <begin position="145"/>
        <end position="159"/>
    </location>
</feature>
<feature type="region of interest" description="Disordered" evidence="7">
    <location>
        <begin position="386"/>
        <end position="496"/>
    </location>
</feature>
<dbReference type="Gene3D" id="4.10.60.10">
    <property type="entry name" value="Zinc finger, CCHC-type"/>
    <property type="match status" value="1"/>
</dbReference>
<evidence type="ECO:0000256" key="6">
    <source>
        <dbReference type="PROSITE-ProRule" id="PRU00047"/>
    </source>
</evidence>
<feature type="domain" description="DWNN" evidence="10">
    <location>
        <begin position="4"/>
        <end position="77"/>
    </location>
</feature>
<dbReference type="Gene3D" id="3.10.20.90">
    <property type="entry name" value="Phosphatidylinositol 3-kinase Catalytic Subunit, Chain A, domain 1"/>
    <property type="match status" value="1"/>
</dbReference>
<dbReference type="PROSITE" id="PS50089">
    <property type="entry name" value="ZF_RING_2"/>
    <property type="match status" value="1"/>
</dbReference>
<dbReference type="GO" id="GO:0008270">
    <property type="term" value="F:zinc ion binding"/>
    <property type="evidence" value="ECO:0007669"/>
    <property type="project" value="UniProtKB-KW"/>
</dbReference>
<evidence type="ECO:0000313" key="12">
    <source>
        <dbReference type="Proteomes" id="UP000031668"/>
    </source>
</evidence>
<dbReference type="GO" id="GO:0006511">
    <property type="term" value="P:ubiquitin-dependent protein catabolic process"/>
    <property type="evidence" value="ECO:0007669"/>
    <property type="project" value="TreeGrafter"/>
</dbReference>
<keyword evidence="2" id="KW-0479">Metal-binding</keyword>
<evidence type="ECO:0000256" key="4">
    <source>
        <dbReference type="ARBA" id="ARBA00022833"/>
    </source>
</evidence>
<dbReference type="GO" id="GO:0006397">
    <property type="term" value="P:mRNA processing"/>
    <property type="evidence" value="ECO:0007669"/>
    <property type="project" value="InterPro"/>
</dbReference>
<gene>
    <name evidence="11" type="ORF">RF11_04078</name>
</gene>
<dbReference type="Pfam" id="PF08783">
    <property type="entry name" value="DWNN"/>
    <property type="match status" value="1"/>
</dbReference>
<keyword evidence="5" id="KW-0539">Nucleus</keyword>
<feature type="region of interest" description="Disordered" evidence="7">
    <location>
        <begin position="273"/>
        <end position="299"/>
    </location>
</feature>
<feature type="domain" description="RING-type" evidence="8">
    <location>
        <begin position="206"/>
        <end position="246"/>
    </location>
</feature>
<dbReference type="InterPro" id="IPR013083">
    <property type="entry name" value="Znf_RING/FYVE/PHD"/>
</dbReference>
<keyword evidence="4" id="KW-0862">Zinc</keyword>
<dbReference type="InterPro" id="IPR001878">
    <property type="entry name" value="Znf_CCHC"/>
</dbReference>
<dbReference type="Gene3D" id="3.30.40.10">
    <property type="entry name" value="Zinc/RING finger domain, C3HC4 (zinc finger)"/>
    <property type="match status" value="1"/>
</dbReference>
<dbReference type="PROSITE" id="PS51282">
    <property type="entry name" value="DWNN"/>
    <property type="match status" value="1"/>
</dbReference>
<comment type="subcellular location">
    <subcellularLocation>
        <location evidence="1">Nucleus</location>
    </subcellularLocation>
</comment>
<dbReference type="GO" id="GO:0016567">
    <property type="term" value="P:protein ubiquitination"/>
    <property type="evidence" value="ECO:0007669"/>
    <property type="project" value="InterPro"/>
</dbReference>
<dbReference type="InterPro" id="IPR014891">
    <property type="entry name" value="DWNN_domain"/>
</dbReference>
<accession>A0A0C2MZC0</accession>
<protein>
    <submittedName>
        <fullName evidence="11">E3 ubiquitin-protein ligase RBBP6</fullName>
    </submittedName>
</protein>
<keyword evidence="3 6" id="KW-0863">Zinc-finger</keyword>
<dbReference type="OrthoDB" id="106784at2759"/>
<dbReference type="Pfam" id="PF00098">
    <property type="entry name" value="zf-CCHC"/>
    <property type="match status" value="1"/>
</dbReference>
<evidence type="ECO:0000259" key="8">
    <source>
        <dbReference type="PROSITE" id="PS50089"/>
    </source>
</evidence>
<dbReference type="AlphaFoldDB" id="A0A0C2MZC0"/>
<dbReference type="Proteomes" id="UP000031668">
    <property type="component" value="Unassembled WGS sequence"/>
</dbReference>
<organism evidence="11 12">
    <name type="scientific">Thelohanellus kitauei</name>
    <name type="common">Myxosporean</name>
    <dbReference type="NCBI Taxonomy" id="669202"/>
    <lineage>
        <taxon>Eukaryota</taxon>
        <taxon>Metazoa</taxon>
        <taxon>Cnidaria</taxon>
        <taxon>Myxozoa</taxon>
        <taxon>Myxosporea</taxon>
        <taxon>Bivalvulida</taxon>
        <taxon>Platysporina</taxon>
        <taxon>Myxobolidae</taxon>
        <taxon>Thelohanellus</taxon>
    </lineage>
</organism>
<name>A0A0C2MZC0_THEKT</name>
<evidence type="ECO:0000313" key="11">
    <source>
        <dbReference type="EMBL" id="KII69485.1"/>
    </source>
</evidence>
<dbReference type="EMBL" id="JWZT01002419">
    <property type="protein sequence ID" value="KII69485.1"/>
    <property type="molecule type" value="Genomic_DNA"/>
</dbReference>
<dbReference type="OMA" id="NRIMTHA"/>
<evidence type="ECO:0000256" key="2">
    <source>
        <dbReference type="ARBA" id="ARBA00022723"/>
    </source>
</evidence>
<feature type="compositionally biased region" description="Basic and acidic residues" evidence="7">
    <location>
        <begin position="430"/>
        <end position="439"/>
    </location>
</feature>
<dbReference type="GO" id="GO:0003676">
    <property type="term" value="F:nucleic acid binding"/>
    <property type="evidence" value="ECO:0007669"/>
    <property type="project" value="InterPro"/>
</dbReference>
<dbReference type="PANTHER" id="PTHR15439">
    <property type="entry name" value="RETINOBLASTOMA-BINDING PROTEIN 6"/>
    <property type="match status" value="1"/>
</dbReference>
<evidence type="ECO:0000256" key="5">
    <source>
        <dbReference type="ARBA" id="ARBA00023242"/>
    </source>
</evidence>
<evidence type="ECO:0000256" key="3">
    <source>
        <dbReference type="ARBA" id="ARBA00022771"/>
    </source>
</evidence>
<dbReference type="InterPro" id="IPR033489">
    <property type="entry name" value="RBBP6"/>
</dbReference>
<dbReference type="CDD" id="cd16620">
    <property type="entry name" value="vRING-HC-C4C4_RBBP6"/>
    <property type="match status" value="1"/>
</dbReference>
<evidence type="ECO:0000256" key="7">
    <source>
        <dbReference type="SAM" id="MobiDB-lite"/>
    </source>
</evidence>
<evidence type="ECO:0000259" key="9">
    <source>
        <dbReference type="PROSITE" id="PS50158"/>
    </source>
</evidence>
<evidence type="ECO:0000259" key="10">
    <source>
        <dbReference type="PROSITE" id="PS51282"/>
    </source>
</evidence>
<dbReference type="InterPro" id="IPR018957">
    <property type="entry name" value="Znf_C3HC4_RING-type"/>
</dbReference>
<dbReference type="InterPro" id="IPR001841">
    <property type="entry name" value="Znf_RING"/>
</dbReference>
<dbReference type="InterPro" id="IPR036875">
    <property type="entry name" value="Znf_CCHC_sf"/>
</dbReference>
<dbReference type="PROSITE" id="PS50158">
    <property type="entry name" value="ZF_CCHC"/>
    <property type="match status" value="1"/>
</dbReference>
<evidence type="ECO:0000256" key="1">
    <source>
        <dbReference type="ARBA" id="ARBA00004123"/>
    </source>
</evidence>
<dbReference type="Pfam" id="PF00097">
    <property type="entry name" value="zf-C3HC4"/>
    <property type="match status" value="1"/>
</dbReference>
<proteinExistence type="predicted"/>